<organism evidence="1 2">
    <name type="scientific">Sporobacter termitidis DSM 10068</name>
    <dbReference type="NCBI Taxonomy" id="1123282"/>
    <lineage>
        <taxon>Bacteria</taxon>
        <taxon>Bacillati</taxon>
        <taxon>Bacillota</taxon>
        <taxon>Clostridia</taxon>
        <taxon>Eubacteriales</taxon>
        <taxon>Oscillospiraceae</taxon>
        <taxon>Sporobacter</taxon>
    </lineage>
</organism>
<dbReference type="SUPFAM" id="SSF55008">
    <property type="entry name" value="HMA, heavy metal-associated domain"/>
    <property type="match status" value="1"/>
</dbReference>
<dbReference type="Proteomes" id="UP000183995">
    <property type="component" value="Unassembled WGS sequence"/>
</dbReference>
<evidence type="ECO:0008006" key="3">
    <source>
        <dbReference type="Google" id="ProtNLM"/>
    </source>
</evidence>
<dbReference type="CDD" id="cd00371">
    <property type="entry name" value="HMA"/>
    <property type="match status" value="1"/>
</dbReference>
<keyword evidence="2" id="KW-1185">Reference proteome</keyword>
<reference evidence="1 2" key="1">
    <citation type="submission" date="2016-11" db="EMBL/GenBank/DDBJ databases">
        <authorList>
            <person name="Jaros S."/>
            <person name="Januszkiewicz K."/>
            <person name="Wedrychowicz H."/>
        </authorList>
    </citation>
    <scope>NUCLEOTIDE SEQUENCE [LARGE SCALE GENOMIC DNA]</scope>
    <source>
        <strain evidence="1 2">DSM 10068</strain>
    </source>
</reference>
<dbReference type="GO" id="GO:0046872">
    <property type="term" value="F:metal ion binding"/>
    <property type="evidence" value="ECO:0007669"/>
    <property type="project" value="InterPro"/>
</dbReference>
<protein>
    <recommendedName>
        <fullName evidence="3">Copper chaperone CopZ</fullName>
    </recommendedName>
</protein>
<dbReference type="InterPro" id="IPR006121">
    <property type="entry name" value="HMA_dom"/>
</dbReference>
<dbReference type="RefSeq" id="WP_073075892.1">
    <property type="nucleotide sequence ID" value="NZ_FQXV01000001.1"/>
</dbReference>
<evidence type="ECO:0000313" key="2">
    <source>
        <dbReference type="Proteomes" id="UP000183995"/>
    </source>
</evidence>
<gene>
    <name evidence="1" type="ORF">SAMN02745823_00328</name>
</gene>
<sequence>MEKTILRVEGMSCGHCEIAVEPKTRKPAYRVFSIYGPSGKHRYLKQITAALNKDAGHNYWPFPSTDLPDFLCIADDVRKLPFKCGLFR</sequence>
<dbReference type="OrthoDB" id="9813965at2"/>
<evidence type="ECO:0000313" key="1">
    <source>
        <dbReference type="EMBL" id="SHH57117.1"/>
    </source>
</evidence>
<dbReference type="AlphaFoldDB" id="A0A1M5U258"/>
<dbReference type="EMBL" id="FQXV01000001">
    <property type="protein sequence ID" value="SHH57117.1"/>
    <property type="molecule type" value="Genomic_DNA"/>
</dbReference>
<dbReference type="InterPro" id="IPR036163">
    <property type="entry name" value="HMA_dom_sf"/>
</dbReference>
<name>A0A1M5U258_9FIRM</name>
<proteinExistence type="predicted"/>
<accession>A0A1M5U258</accession>